<dbReference type="PANTHER" id="PTHR42866">
    <property type="entry name" value="3-DEOXY-MANNO-OCTULOSONATE CYTIDYLYLTRANSFERASE"/>
    <property type="match status" value="1"/>
</dbReference>
<evidence type="ECO:0000313" key="1">
    <source>
        <dbReference type="EMBL" id="AUV81812.1"/>
    </source>
</evidence>
<protein>
    <recommendedName>
        <fullName evidence="3">Acylneuraminate cytidylyltransferase</fullName>
    </recommendedName>
</protein>
<dbReference type="AlphaFoldDB" id="A0A2I8VIQ2"/>
<dbReference type="InterPro" id="IPR029044">
    <property type="entry name" value="Nucleotide-diphossugar_trans"/>
</dbReference>
<dbReference type="Gene3D" id="3.90.550.10">
    <property type="entry name" value="Spore Coat Polysaccharide Biosynthesis Protein SpsA, Chain A"/>
    <property type="match status" value="1"/>
</dbReference>
<dbReference type="PANTHER" id="PTHR42866:SF1">
    <property type="entry name" value="SPORE COAT POLYSACCHARIDE BIOSYNTHESIS PROTEIN SPSF"/>
    <property type="match status" value="1"/>
</dbReference>
<evidence type="ECO:0000313" key="2">
    <source>
        <dbReference type="Proteomes" id="UP000236584"/>
    </source>
</evidence>
<proteinExistence type="predicted"/>
<gene>
    <name evidence="1" type="ORF">C2R22_09265</name>
</gene>
<dbReference type="KEGG" id="srub:C2R22_09265"/>
<evidence type="ECO:0008006" key="3">
    <source>
        <dbReference type="Google" id="ProtNLM"/>
    </source>
</evidence>
<dbReference type="OrthoDB" id="10155at2157"/>
<dbReference type="GO" id="GO:0005829">
    <property type="term" value="C:cytosol"/>
    <property type="evidence" value="ECO:0007669"/>
    <property type="project" value="TreeGrafter"/>
</dbReference>
<dbReference type="SUPFAM" id="SSF53448">
    <property type="entry name" value="Nucleotide-diphospho-sugar transferases"/>
    <property type="match status" value="1"/>
</dbReference>
<organism evidence="1 2">
    <name type="scientific">Salinigranum rubrum</name>
    <dbReference type="NCBI Taxonomy" id="755307"/>
    <lineage>
        <taxon>Archaea</taxon>
        <taxon>Methanobacteriati</taxon>
        <taxon>Methanobacteriota</taxon>
        <taxon>Stenosarchaea group</taxon>
        <taxon>Halobacteria</taxon>
        <taxon>Halobacteriales</taxon>
        <taxon>Haloferacaceae</taxon>
        <taxon>Salinigranum</taxon>
    </lineage>
</organism>
<name>A0A2I8VIQ2_9EURY</name>
<accession>A0A2I8VIQ2</accession>
<dbReference type="Proteomes" id="UP000236584">
    <property type="component" value="Chromosome"/>
</dbReference>
<dbReference type="Pfam" id="PF02348">
    <property type="entry name" value="CTP_transf_3"/>
    <property type="match status" value="1"/>
</dbReference>
<dbReference type="InterPro" id="IPR003329">
    <property type="entry name" value="Cytidylyl_trans"/>
</dbReference>
<dbReference type="GeneID" id="35592277"/>
<dbReference type="RefSeq" id="WP_103425500.1">
    <property type="nucleotide sequence ID" value="NZ_CP026309.1"/>
</dbReference>
<keyword evidence="2" id="KW-1185">Reference proteome</keyword>
<reference evidence="1 2" key="1">
    <citation type="submission" date="2018-01" db="EMBL/GenBank/DDBJ databases">
        <title>Complete genome sequence of Salinigranum rubrum GX10T, an extremely halophilic archaeon isolated from a marine solar saltern.</title>
        <authorList>
            <person name="Han S."/>
        </authorList>
    </citation>
    <scope>NUCLEOTIDE SEQUENCE [LARGE SCALE GENOMIC DNA]</scope>
    <source>
        <strain evidence="1 2">GX10</strain>
    </source>
</reference>
<dbReference type="EMBL" id="CP026309">
    <property type="protein sequence ID" value="AUV81812.1"/>
    <property type="molecule type" value="Genomic_DNA"/>
</dbReference>
<sequence length="107" mass="11525">MNVVAVIQARMGSSRLPGKVMLPLDGRHVLEHVVRRTAAATSIDEVVVATSENGADDIIARYAERAGATVFRGSETDVLDRMYHAAKGAEADVVVRITADCPLIPRR</sequence>